<feature type="transmembrane region" description="Helical" evidence="4">
    <location>
        <begin position="131"/>
        <end position="148"/>
    </location>
</feature>
<dbReference type="OrthoDB" id="413079at2759"/>
<feature type="transmembrane region" description="Helical" evidence="4">
    <location>
        <begin position="275"/>
        <end position="304"/>
    </location>
</feature>
<feature type="transmembrane region" description="Helical" evidence="4">
    <location>
        <begin position="343"/>
        <end position="367"/>
    </location>
</feature>
<dbReference type="Pfam" id="PF07690">
    <property type="entry name" value="MFS_1"/>
    <property type="match status" value="1"/>
</dbReference>
<dbReference type="GO" id="GO:0022857">
    <property type="term" value="F:transmembrane transporter activity"/>
    <property type="evidence" value="ECO:0007669"/>
    <property type="project" value="InterPro"/>
</dbReference>
<feature type="transmembrane region" description="Helical" evidence="4">
    <location>
        <begin position="219"/>
        <end position="241"/>
    </location>
</feature>
<feature type="transmembrane region" description="Helical" evidence="4">
    <location>
        <begin position="316"/>
        <end position="336"/>
    </location>
</feature>
<feature type="transmembrane region" description="Helical" evidence="4">
    <location>
        <begin position="405"/>
        <end position="427"/>
    </location>
</feature>
<feature type="transmembrane region" description="Helical" evidence="4">
    <location>
        <begin position="433"/>
        <end position="457"/>
    </location>
</feature>
<evidence type="ECO:0000256" key="4">
    <source>
        <dbReference type="SAM" id="Phobius"/>
    </source>
</evidence>
<protein>
    <submittedName>
        <fullName evidence="5">Sodium-dependent glucose transporter 1A</fullName>
    </submittedName>
</protein>
<dbReference type="AlphaFoldDB" id="A0A210PT02"/>
<dbReference type="PANTHER" id="PTHR23121:SF9">
    <property type="entry name" value="SODIUM-DEPENDENT GLUCOSE TRANSPORTER 1"/>
    <property type="match status" value="1"/>
</dbReference>
<accession>A0A210PT02</accession>
<proteinExistence type="predicted"/>
<keyword evidence="5" id="KW-0813">Transport</keyword>
<sequence length="486" mass="53455">MEQERDIEENQTSRGACPCQNIDNVQRKNFFYSVCIYAAFFSIGWIRGLYGPALIDILFISGVTLDLGSLVFTFNSVGYAFGCLGGGYLSDRGNQNMMYGISLLLLSILIGVTPWCSVFVLMIAVHFGQGVVTGIVDTVGNAEILSLWRDDRMMFFFLELMFGTGIFVSPFLAAPFLLDLDSTLHISMDDFNNVTLPGKMQQNNTTNNTLLTTQSSQLYIPYIVTACLNIIICLPFFVLCLRNVCKNLKESRQVESPTINEMENEGSYIVLPLKYIIYFVVIGSSLLFLGMALGEGFISYLAVYCVDQLGFTTAEGALISAISGGSNIAAIVVALFASCLNTLVYLGIHIVGTLVSVGVFLLCSVFNFTAGVWLLAGVIGFFRAMIFSLTLTWTNEYITPVTGRIASLFMVSTSVGCAVVPVLLGALMETYSNQWFCYLFLILGTMVLLLYIAGVLLTKHIVMLYGKTDERAKDSNRLETEPLQPE</sequence>
<organism evidence="5 6">
    <name type="scientific">Mizuhopecten yessoensis</name>
    <name type="common">Japanese scallop</name>
    <name type="synonym">Patinopecten yessoensis</name>
    <dbReference type="NCBI Taxonomy" id="6573"/>
    <lineage>
        <taxon>Eukaryota</taxon>
        <taxon>Metazoa</taxon>
        <taxon>Spiralia</taxon>
        <taxon>Lophotrochozoa</taxon>
        <taxon>Mollusca</taxon>
        <taxon>Bivalvia</taxon>
        <taxon>Autobranchia</taxon>
        <taxon>Pteriomorphia</taxon>
        <taxon>Pectinida</taxon>
        <taxon>Pectinoidea</taxon>
        <taxon>Pectinidae</taxon>
        <taxon>Mizuhopecten</taxon>
    </lineage>
</organism>
<keyword evidence="5" id="KW-0762">Sugar transport</keyword>
<dbReference type="PANTHER" id="PTHR23121">
    <property type="entry name" value="SODIUM-DEPENDENT GLUCOSE TRANSPORTER 1"/>
    <property type="match status" value="1"/>
</dbReference>
<dbReference type="InterPro" id="IPR036259">
    <property type="entry name" value="MFS_trans_sf"/>
</dbReference>
<keyword evidence="3 4" id="KW-0472">Membrane</keyword>
<keyword evidence="2 4" id="KW-1133">Transmembrane helix</keyword>
<feature type="transmembrane region" description="Helical" evidence="4">
    <location>
        <begin position="30"/>
        <end position="50"/>
    </location>
</feature>
<gene>
    <name evidence="5" type="ORF">KP79_PYT13581</name>
</gene>
<dbReference type="SUPFAM" id="SSF103473">
    <property type="entry name" value="MFS general substrate transporter"/>
    <property type="match status" value="1"/>
</dbReference>
<keyword evidence="6" id="KW-1185">Reference proteome</keyword>
<evidence type="ECO:0000256" key="1">
    <source>
        <dbReference type="ARBA" id="ARBA00022692"/>
    </source>
</evidence>
<dbReference type="EMBL" id="NEDP02005518">
    <property type="protein sequence ID" value="OWF39619.1"/>
    <property type="molecule type" value="Genomic_DNA"/>
</dbReference>
<feature type="transmembrane region" description="Helical" evidence="4">
    <location>
        <begin position="70"/>
        <end position="89"/>
    </location>
</feature>
<dbReference type="Proteomes" id="UP000242188">
    <property type="component" value="Unassembled WGS sequence"/>
</dbReference>
<feature type="transmembrane region" description="Helical" evidence="4">
    <location>
        <begin position="155"/>
        <end position="178"/>
    </location>
</feature>
<feature type="transmembrane region" description="Helical" evidence="4">
    <location>
        <begin position="101"/>
        <end position="125"/>
    </location>
</feature>
<dbReference type="Gene3D" id="1.20.1250.20">
    <property type="entry name" value="MFS general substrate transporter like domains"/>
    <property type="match status" value="1"/>
</dbReference>
<evidence type="ECO:0000256" key="3">
    <source>
        <dbReference type="ARBA" id="ARBA00023136"/>
    </source>
</evidence>
<keyword evidence="1 4" id="KW-0812">Transmembrane</keyword>
<name>A0A210PT02_MIZYE</name>
<evidence type="ECO:0000313" key="5">
    <source>
        <dbReference type="EMBL" id="OWF39619.1"/>
    </source>
</evidence>
<evidence type="ECO:0000313" key="6">
    <source>
        <dbReference type="Proteomes" id="UP000242188"/>
    </source>
</evidence>
<dbReference type="InterPro" id="IPR011701">
    <property type="entry name" value="MFS"/>
</dbReference>
<evidence type="ECO:0000256" key="2">
    <source>
        <dbReference type="ARBA" id="ARBA00022989"/>
    </source>
</evidence>
<comment type="caution">
    <text evidence="5">The sequence shown here is derived from an EMBL/GenBank/DDBJ whole genome shotgun (WGS) entry which is preliminary data.</text>
</comment>
<reference evidence="5 6" key="1">
    <citation type="journal article" date="2017" name="Nat. Ecol. Evol.">
        <title>Scallop genome provides insights into evolution of bilaterian karyotype and development.</title>
        <authorList>
            <person name="Wang S."/>
            <person name="Zhang J."/>
            <person name="Jiao W."/>
            <person name="Li J."/>
            <person name="Xun X."/>
            <person name="Sun Y."/>
            <person name="Guo X."/>
            <person name="Huan P."/>
            <person name="Dong B."/>
            <person name="Zhang L."/>
            <person name="Hu X."/>
            <person name="Sun X."/>
            <person name="Wang J."/>
            <person name="Zhao C."/>
            <person name="Wang Y."/>
            <person name="Wang D."/>
            <person name="Huang X."/>
            <person name="Wang R."/>
            <person name="Lv J."/>
            <person name="Li Y."/>
            <person name="Zhang Z."/>
            <person name="Liu B."/>
            <person name="Lu W."/>
            <person name="Hui Y."/>
            <person name="Liang J."/>
            <person name="Zhou Z."/>
            <person name="Hou R."/>
            <person name="Li X."/>
            <person name="Liu Y."/>
            <person name="Li H."/>
            <person name="Ning X."/>
            <person name="Lin Y."/>
            <person name="Zhao L."/>
            <person name="Xing Q."/>
            <person name="Dou J."/>
            <person name="Li Y."/>
            <person name="Mao J."/>
            <person name="Guo H."/>
            <person name="Dou H."/>
            <person name="Li T."/>
            <person name="Mu C."/>
            <person name="Jiang W."/>
            <person name="Fu Q."/>
            <person name="Fu X."/>
            <person name="Miao Y."/>
            <person name="Liu J."/>
            <person name="Yu Q."/>
            <person name="Li R."/>
            <person name="Liao H."/>
            <person name="Li X."/>
            <person name="Kong Y."/>
            <person name="Jiang Z."/>
            <person name="Chourrout D."/>
            <person name="Li R."/>
            <person name="Bao Z."/>
        </authorList>
    </citation>
    <scope>NUCLEOTIDE SEQUENCE [LARGE SCALE GENOMIC DNA]</scope>
    <source>
        <strain evidence="5 6">PY_sf001</strain>
    </source>
</reference>
<feature type="transmembrane region" description="Helical" evidence="4">
    <location>
        <begin position="373"/>
        <end position="393"/>
    </location>
</feature>